<dbReference type="InterPro" id="IPR015421">
    <property type="entry name" value="PyrdxlP-dep_Trfase_major"/>
</dbReference>
<dbReference type="Proteomes" id="UP000193083">
    <property type="component" value="Unassembled WGS sequence"/>
</dbReference>
<dbReference type="EMBL" id="FXBL01000004">
    <property type="protein sequence ID" value="SMH39690.1"/>
    <property type="molecule type" value="Genomic_DNA"/>
</dbReference>
<dbReference type="GO" id="GO:0019265">
    <property type="term" value="P:glycine biosynthetic process, by transamination of glyoxylate"/>
    <property type="evidence" value="ECO:0007669"/>
    <property type="project" value="TreeGrafter"/>
</dbReference>
<name>A0A1X7NPY0_9HYPH</name>
<dbReference type="Pfam" id="PF00266">
    <property type="entry name" value="Aminotran_5"/>
    <property type="match status" value="1"/>
</dbReference>
<dbReference type="InterPro" id="IPR015424">
    <property type="entry name" value="PyrdxlP-dep_Trfase"/>
</dbReference>
<sequence length="400" mass="42664">MTVTGRHYLAIPGPSVVPDRVLNAMHRASPDIYSGELHEIVPGIYEDLKRLARTRHHVAIYIANGHGAWEAANTNMFSPGDQALALVTGRFGEGWALSVEALGVSVQRLNFGKQAPVDADQVAAALQSDTEGKIKVVLMSHVDTTTSVRNDVAAVRAAIDRAGHPALLAVDCIASLGCDVFEMDLWGVDVMVCASQKGMMTPPGLGFVWMTDKAKKAGARSRWRTPYWDWTLRTDPSQFYHLFGGTAPTHHLFGLRASLDMLVREEGVEAAWRRHQRLAGAVWAAFDAWGEGDGKRSSIGLNIADPSNRSHAVTTVKFSAPLATDLRTWVKANAGVTLGIGLGMAPDGDPAGDGFMRVAHMGHVNTHMTLGMLGAIEAGMAALGIPHGSGALERAAAALA</sequence>
<dbReference type="RefSeq" id="WP_085464203.1">
    <property type="nucleotide sequence ID" value="NZ_FXBL01000004.1"/>
</dbReference>
<evidence type="ECO:0000256" key="4">
    <source>
        <dbReference type="PIRSR" id="PIRSR000524-1"/>
    </source>
</evidence>
<comment type="similarity">
    <text evidence="2 6">Belongs to the class-V pyridoxal-phosphate-dependent aminotransferase family.</text>
</comment>
<feature type="modified residue" description="N6-(pyridoxal phosphate)lysine" evidence="5">
    <location>
        <position position="197"/>
    </location>
</feature>
<keyword evidence="9" id="KW-0670">Pyruvate</keyword>
<dbReference type="OrthoDB" id="389074at2"/>
<dbReference type="InterPro" id="IPR015422">
    <property type="entry name" value="PyrdxlP-dep_Trfase_small"/>
</dbReference>
<dbReference type="GO" id="GO:0004760">
    <property type="term" value="F:L-serine-pyruvate transaminase activity"/>
    <property type="evidence" value="ECO:0007669"/>
    <property type="project" value="TreeGrafter"/>
</dbReference>
<proteinExistence type="inferred from homology"/>
<reference evidence="9 10" key="1">
    <citation type="submission" date="2017-04" db="EMBL/GenBank/DDBJ databases">
        <authorList>
            <person name="Afonso C.L."/>
            <person name="Miller P.J."/>
            <person name="Scott M.A."/>
            <person name="Spackman E."/>
            <person name="Goraichik I."/>
            <person name="Dimitrov K.M."/>
            <person name="Suarez D.L."/>
            <person name="Swayne D.E."/>
        </authorList>
    </citation>
    <scope>NUCLEOTIDE SEQUENCE [LARGE SCALE GENOMIC DNA]</scope>
    <source>
        <strain evidence="9 10">B5P</strain>
    </source>
</reference>
<keyword evidence="10" id="KW-1185">Reference proteome</keyword>
<comment type="cofactor">
    <cofactor evidence="1 5 7">
        <name>pyridoxal 5'-phosphate</name>
        <dbReference type="ChEBI" id="CHEBI:597326"/>
    </cofactor>
</comment>
<dbReference type="InterPro" id="IPR020578">
    <property type="entry name" value="Aminotrans_V_PyrdxlP_BS"/>
</dbReference>
<dbReference type="AlphaFoldDB" id="A0A1X7NPY0"/>
<dbReference type="GO" id="GO:0008453">
    <property type="term" value="F:alanine-glyoxylate transaminase activity"/>
    <property type="evidence" value="ECO:0007669"/>
    <property type="project" value="TreeGrafter"/>
</dbReference>
<dbReference type="FunFam" id="3.90.1150.10:FF:000204">
    <property type="entry name" value="Hypothetical aminotransferase"/>
    <property type="match status" value="1"/>
</dbReference>
<accession>A0A1X7NPY0</accession>
<evidence type="ECO:0000259" key="8">
    <source>
        <dbReference type="Pfam" id="PF00266"/>
    </source>
</evidence>
<evidence type="ECO:0000313" key="9">
    <source>
        <dbReference type="EMBL" id="SMH39690.1"/>
    </source>
</evidence>
<evidence type="ECO:0000256" key="7">
    <source>
        <dbReference type="RuleBase" id="RU004504"/>
    </source>
</evidence>
<evidence type="ECO:0000256" key="5">
    <source>
        <dbReference type="PIRSR" id="PIRSR000524-50"/>
    </source>
</evidence>
<feature type="domain" description="Aminotransferase class V" evidence="8">
    <location>
        <begin position="22"/>
        <end position="333"/>
    </location>
</feature>
<evidence type="ECO:0000256" key="1">
    <source>
        <dbReference type="ARBA" id="ARBA00001933"/>
    </source>
</evidence>
<dbReference type="PROSITE" id="PS00595">
    <property type="entry name" value="AA_TRANSFER_CLASS_5"/>
    <property type="match status" value="1"/>
</dbReference>
<feature type="binding site" evidence="4">
    <location>
        <position position="357"/>
    </location>
    <ligand>
        <name>substrate</name>
    </ligand>
</feature>
<keyword evidence="3 5" id="KW-0663">Pyridoxal phosphate</keyword>
<dbReference type="PANTHER" id="PTHR21152:SF40">
    <property type="entry name" value="ALANINE--GLYOXYLATE AMINOTRANSFERASE"/>
    <property type="match status" value="1"/>
</dbReference>
<dbReference type="PIRSF" id="PIRSF000524">
    <property type="entry name" value="SPT"/>
    <property type="match status" value="1"/>
</dbReference>
<organism evidence="9 10">
    <name type="scientific">Mesorhizobium australicum</name>
    <dbReference type="NCBI Taxonomy" id="536018"/>
    <lineage>
        <taxon>Bacteria</taxon>
        <taxon>Pseudomonadati</taxon>
        <taxon>Pseudomonadota</taxon>
        <taxon>Alphaproteobacteria</taxon>
        <taxon>Hyphomicrobiales</taxon>
        <taxon>Phyllobacteriaceae</taxon>
        <taxon>Mesorhizobium</taxon>
    </lineage>
</organism>
<evidence type="ECO:0000313" key="10">
    <source>
        <dbReference type="Proteomes" id="UP000193083"/>
    </source>
</evidence>
<dbReference type="InterPro" id="IPR024169">
    <property type="entry name" value="SP_NH2Trfase/AEP_transaminase"/>
</dbReference>
<dbReference type="Gene3D" id="3.90.1150.10">
    <property type="entry name" value="Aspartate Aminotransferase, domain 1"/>
    <property type="match status" value="1"/>
</dbReference>
<protein>
    <submittedName>
        <fullName evidence="9">Alanine-glyoxylate transaminase / serine-glyoxylate transaminase / serine-pyruvate transaminase</fullName>
    </submittedName>
</protein>
<evidence type="ECO:0000256" key="2">
    <source>
        <dbReference type="ARBA" id="ARBA00009236"/>
    </source>
</evidence>
<dbReference type="Gene3D" id="3.40.640.10">
    <property type="entry name" value="Type I PLP-dependent aspartate aminotransferase-like (Major domain)"/>
    <property type="match status" value="1"/>
</dbReference>
<evidence type="ECO:0000256" key="3">
    <source>
        <dbReference type="ARBA" id="ARBA00022898"/>
    </source>
</evidence>
<dbReference type="InterPro" id="IPR000192">
    <property type="entry name" value="Aminotrans_V_dom"/>
</dbReference>
<gene>
    <name evidence="9" type="ORF">SAMN02982922_2199</name>
</gene>
<evidence type="ECO:0000256" key="6">
    <source>
        <dbReference type="RuleBase" id="RU004075"/>
    </source>
</evidence>
<dbReference type="PANTHER" id="PTHR21152">
    <property type="entry name" value="AMINOTRANSFERASE CLASS V"/>
    <property type="match status" value="1"/>
</dbReference>
<dbReference type="SUPFAM" id="SSF53383">
    <property type="entry name" value="PLP-dependent transferases"/>
    <property type="match status" value="1"/>
</dbReference>